<accession>A0A5S9NJ74</accession>
<feature type="transmembrane region" description="Helical" evidence="1">
    <location>
        <begin position="193"/>
        <end position="217"/>
    </location>
</feature>
<dbReference type="PANTHER" id="PTHR34219">
    <property type="entry name" value="IRON-REGULATED INNER MEMBRANE PROTEIN-RELATED"/>
    <property type="match status" value="1"/>
</dbReference>
<sequence length="482" mass="53086">MKQLLSPSLVKNSLSSHSWLGLMVGALMYLVCISGTLAVFFQEFERWEQPAAEEFLTISGDALQESYTKVLAQSDDTKDIMIALPRDDMPRASISNDKEGWFLNQDGSLGEAVNHPWTHLLTDLHIFLHLPENIGVLIVSILGALLCGLIISGFFAHPRIFRDAFTLRLKGSKHLEQADIHNRLSVWGAPFHLMIAITGAYFGLALVLSLIVAPAFFEGEMAIIVPTLFGFDPVLEQELHLANISHVLAQLPSIAPGTTPLYLKVENANTAQQFITVAVQHHDRLIYAEQYQFDGMGNYLDKVGFSDGEAGRQAIISLYRLHFGHYGGFFVKVLYGIFGLALTVVSVSGINVWFARRKHRDALNKLWLGLVWGVPLAFSITAVCQLIFQYSSIGLFWLCIVACSATAQTLNNDVLSKALLLKLNAAVLIGLVITYTLRHGDHALQTVPLSINVSLVITAVVLYLMASPKAKSTFNSESVPKP</sequence>
<dbReference type="Proteomes" id="UP000435877">
    <property type="component" value="Unassembled WGS sequence"/>
</dbReference>
<feature type="transmembrane region" description="Helical" evidence="1">
    <location>
        <begin position="449"/>
        <end position="466"/>
    </location>
</feature>
<evidence type="ECO:0000313" key="2">
    <source>
        <dbReference type="EMBL" id="CAA0090429.1"/>
    </source>
</evidence>
<keyword evidence="1" id="KW-0812">Transmembrane</keyword>
<feature type="transmembrane region" description="Helical" evidence="1">
    <location>
        <begin position="134"/>
        <end position="156"/>
    </location>
</feature>
<feature type="transmembrane region" description="Helical" evidence="1">
    <location>
        <begin position="394"/>
        <end position="411"/>
    </location>
</feature>
<gene>
    <name evidence="2" type="ORF">IHBHHGIJ_02013</name>
    <name evidence="3" type="ORF">KFEGEMFD_01615</name>
</gene>
<keyword evidence="4" id="KW-1185">Reference proteome</keyword>
<dbReference type="Pfam" id="PF03929">
    <property type="entry name" value="PepSY_TM"/>
    <property type="match status" value="1"/>
</dbReference>
<dbReference type="PANTHER" id="PTHR34219:SF3">
    <property type="entry name" value="BLL7967 PROTEIN"/>
    <property type="match status" value="1"/>
</dbReference>
<dbReference type="EMBL" id="CACSIM010000002">
    <property type="protein sequence ID" value="CAA0097890.1"/>
    <property type="molecule type" value="Genomic_DNA"/>
</dbReference>
<proteinExistence type="predicted"/>
<evidence type="ECO:0000313" key="4">
    <source>
        <dbReference type="Proteomes" id="UP000435877"/>
    </source>
</evidence>
<dbReference type="OrthoDB" id="9776609at2"/>
<reference evidence="4 5" key="1">
    <citation type="submission" date="2019-11" db="EMBL/GenBank/DDBJ databases">
        <authorList>
            <person name="Holert J."/>
        </authorList>
    </citation>
    <scope>NUCLEOTIDE SEQUENCE [LARGE SCALE GENOMIC DNA]</scope>
    <source>
        <strain evidence="3">BC3_2A</strain>
        <strain evidence="2">SB11_1A</strain>
    </source>
</reference>
<evidence type="ECO:0000313" key="5">
    <source>
        <dbReference type="Proteomes" id="UP000439591"/>
    </source>
</evidence>
<name>A0A5S9NJ74_9GAMM</name>
<evidence type="ECO:0000256" key="1">
    <source>
        <dbReference type="SAM" id="Phobius"/>
    </source>
</evidence>
<keyword evidence="1" id="KW-1133">Transmembrane helix</keyword>
<feature type="transmembrane region" description="Helical" evidence="1">
    <location>
        <begin position="20"/>
        <end position="41"/>
    </location>
</feature>
<feature type="transmembrane region" description="Helical" evidence="1">
    <location>
        <begin position="366"/>
        <end position="388"/>
    </location>
</feature>
<feature type="transmembrane region" description="Helical" evidence="1">
    <location>
        <begin position="333"/>
        <end position="354"/>
    </location>
</feature>
<evidence type="ECO:0008006" key="6">
    <source>
        <dbReference type="Google" id="ProtNLM"/>
    </source>
</evidence>
<organism evidence="2 4">
    <name type="scientific">Zhongshania aliphaticivorans</name>
    <dbReference type="NCBI Taxonomy" id="1470434"/>
    <lineage>
        <taxon>Bacteria</taxon>
        <taxon>Pseudomonadati</taxon>
        <taxon>Pseudomonadota</taxon>
        <taxon>Gammaproteobacteria</taxon>
        <taxon>Cellvibrionales</taxon>
        <taxon>Spongiibacteraceae</taxon>
        <taxon>Zhongshania</taxon>
    </lineage>
</organism>
<dbReference type="InterPro" id="IPR005625">
    <property type="entry name" value="PepSY-ass_TM"/>
</dbReference>
<keyword evidence="1" id="KW-0472">Membrane</keyword>
<dbReference type="RefSeq" id="WP_159268607.1">
    <property type="nucleotide sequence ID" value="NZ_CACSIK010000001.1"/>
</dbReference>
<dbReference type="Proteomes" id="UP000439591">
    <property type="component" value="Unassembled WGS sequence"/>
</dbReference>
<protein>
    <recommendedName>
        <fullName evidence="6">Peptidase</fullName>
    </recommendedName>
</protein>
<evidence type="ECO:0000313" key="3">
    <source>
        <dbReference type="EMBL" id="CAA0097890.1"/>
    </source>
</evidence>
<dbReference type="EMBL" id="CACSIK010000001">
    <property type="protein sequence ID" value="CAA0090429.1"/>
    <property type="molecule type" value="Genomic_DNA"/>
</dbReference>
<feature type="transmembrane region" description="Helical" evidence="1">
    <location>
        <begin position="418"/>
        <end position="437"/>
    </location>
</feature>
<dbReference type="AlphaFoldDB" id="A0A5S9NJ74"/>